<keyword evidence="9" id="KW-1185">Reference proteome</keyword>
<dbReference type="GO" id="GO:0015175">
    <property type="term" value="F:neutral L-amino acid transmembrane transporter activity"/>
    <property type="evidence" value="ECO:0007669"/>
    <property type="project" value="TreeGrafter"/>
</dbReference>
<gene>
    <name evidence="8" type="primary">Slc1a2_0</name>
    <name evidence="8" type="ORF">E2C01_002449</name>
</gene>
<dbReference type="PANTHER" id="PTHR11958">
    <property type="entry name" value="SODIUM/DICARBOXYLATE SYMPORTER-RELATED"/>
    <property type="match status" value="1"/>
</dbReference>
<dbReference type="InterPro" id="IPR036458">
    <property type="entry name" value="Na:dicarbo_symporter_sf"/>
</dbReference>
<keyword evidence="3 7" id="KW-0813">Transport</keyword>
<evidence type="ECO:0000256" key="1">
    <source>
        <dbReference type="ARBA" id="ARBA00004141"/>
    </source>
</evidence>
<dbReference type="GO" id="GO:0015501">
    <property type="term" value="F:glutamate:sodium symporter activity"/>
    <property type="evidence" value="ECO:0007669"/>
    <property type="project" value="TreeGrafter"/>
</dbReference>
<dbReference type="GO" id="GO:0005313">
    <property type="term" value="F:L-glutamate transmembrane transporter activity"/>
    <property type="evidence" value="ECO:0007669"/>
    <property type="project" value="TreeGrafter"/>
</dbReference>
<dbReference type="PANTHER" id="PTHR11958:SF99">
    <property type="entry name" value="SODIUM-DEPENDENT EXCITATORY AMINO ACID TRANSPORTER GLT-6-RELATED"/>
    <property type="match status" value="1"/>
</dbReference>
<organism evidence="8 9">
    <name type="scientific">Portunus trituberculatus</name>
    <name type="common">Swimming crab</name>
    <name type="synonym">Neptunus trituberculatus</name>
    <dbReference type="NCBI Taxonomy" id="210409"/>
    <lineage>
        <taxon>Eukaryota</taxon>
        <taxon>Metazoa</taxon>
        <taxon>Ecdysozoa</taxon>
        <taxon>Arthropoda</taxon>
        <taxon>Crustacea</taxon>
        <taxon>Multicrustacea</taxon>
        <taxon>Malacostraca</taxon>
        <taxon>Eumalacostraca</taxon>
        <taxon>Eucarida</taxon>
        <taxon>Decapoda</taxon>
        <taxon>Pleocyemata</taxon>
        <taxon>Brachyura</taxon>
        <taxon>Eubrachyura</taxon>
        <taxon>Portunoidea</taxon>
        <taxon>Portunidae</taxon>
        <taxon>Portuninae</taxon>
        <taxon>Portunus</taxon>
    </lineage>
</organism>
<evidence type="ECO:0000313" key="9">
    <source>
        <dbReference type="Proteomes" id="UP000324222"/>
    </source>
</evidence>
<dbReference type="Gene3D" id="1.10.3860.10">
    <property type="entry name" value="Sodium:dicarboxylate symporter"/>
    <property type="match status" value="1"/>
</dbReference>
<comment type="caution">
    <text evidence="8">The sequence shown here is derived from an EMBL/GenBank/DDBJ whole genome shotgun (WGS) entry which is preliminary data.</text>
</comment>
<evidence type="ECO:0000256" key="2">
    <source>
        <dbReference type="ARBA" id="ARBA00006148"/>
    </source>
</evidence>
<keyword evidence="4" id="KW-0812">Transmembrane</keyword>
<keyword evidence="6" id="KW-0472">Membrane</keyword>
<dbReference type="Pfam" id="PF00375">
    <property type="entry name" value="SDF"/>
    <property type="match status" value="1"/>
</dbReference>
<evidence type="ECO:0000256" key="4">
    <source>
        <dbReference type="ARBA" id="ARBA00022692"/>
    </source>
</evidence>
<evidence type="ECO:0000256" key="7">
    <source>
        <dbReference type="RuleBase" id="RU361216"/>
    </source>
</evidence>
<comment type="similarity">
    <text evidence="2 7">Belongs to the dicarboxylate/amino acid:cation symporter (DAACS) (TC 2.A.23) family.</text>
</comment>
<reference evidence="8 9" key="1">
    <citation type="submission" date="2019-05" db="EMBL/GenBank/DDBJ databases">
        <title>Another draft genome of Portunus trituberculatus and its Hox gene families provides insights of decapod evolution.</title>
        <authorList>
            <person name="Jeong J.-H."/>
            <person name="Song I."/>
            <person name="Kim S."/>
            <person name="Choi T."/>
            <person name="Kim D."/>
            <person name="Ryu S."/>
            <person name="Kim W."/>
        </authorList>
    </citation>
    <scope>NUCLEOTIDE SEQUENCE [LARGE SCALE GENOMIC DNA]</scope>
    <source>
        <tissue evidence="8">Muscle</tissue>
    </source>
</reference>
<evidence type="ECO:0000313" key="8">
    <source>
        <dbReference type="EMBL" id="MPC09832.1"/>
    </source>
</evidence>
<evidence type="ECO:0000256" key="5">
    <source>
        <dbReference type="ARBA" id="ARBA00022989"/>
    </source>
</evidence>
<protein>
    <recommendedName>
        <fullName evidence="7">Amino acid transporter</fullName>
    </recommendedName>
</protein>
<dbReference type="Proteomes" id="UP000324222">
    <property type="component" value="Unassembled WGS sequence"/>
</dbReference>
<keyword evidence="7" id="KW-0769">Symport</keyword>
<dbReference type="SUPFAM" id="SSF118215">
    <property type="entry name" value="Proton glutamate symport protein"/>
    <property type="match status" value="1"/>
</dbReference>
<evidence type="ECO:0000256" key="3">
    <source>
        <dbReference type="ARBA" id="ARBA00022448"/>
    </source>
</evidence>
<evidence type="ECO:0000256" key="6">
    <source>
        <dbReference type="ARBA" id="ARBA00023136"/>
    </source>
</evidence>
<dbReference type="GO" id="GO:0005886">
    <property type="term" value="C:plasma membrane"/>
    <property type="evidence" value="ECO:0007669"/>
    <property type="project" value="TreeGrafter"/>
</dbReference>
<name>A0A5B7CJE6_PORTR</name>
<dbReference type="InterPro" id="IPR001991">
    <property type="entry name" value="Na-dicarboxylate_symporter"/>
</dbReference>
<proteinExistence type="inferred from homology"/>
<accession>A0A5B7CJE6</accession>
<keyword evidence="5" id="KW-1133">Transmembrane helix</keyword>
<comment type="subcellular location">
    <subcellularLocation>
        <location evidence="1 7">Membrane</location>
        <topology evidence="1 7">Multi-pass membrane protein</topology>
    </subcellularLocation>
</comment>
<dbReference type="AlphaFoldDB" id="A0A5B7CJE6"/>
<sequence>MGSRALCYYFSTTILAAALGITMVTSIHPGDPSILVGESQQTLKEKSEEEPQVLDALLDIVRNMFPDNLVMASFSSTKTVYKERRSDKISTLLTGEMLLKTRLIISVALENDRGRRTKRF</sequence>
<dbReference type="OrthoDB" id="5877963at2759"/>
<dbReference type="InterPro" id="IPR050746">
    <property type="entry name" value="DAACS"/>
</dbReference>
<dbReference type="EMBL" id="VSRR010000088">
    <property type="protein sequence ID" value="MPC09832.1"/>
    <property type="molecule type" value="Genomic_DNA"/>
</dbReference>